<dbReference type="Proteomes" id="UP001432322">
    <property type="component" value="Unassembled WGS sequence"/>
</dbReference>
<proteinExistence type="predicted"/>
<reference evidence="1" key="1">
    <citation type="submission" date="2023-10" db="EMBL/GenBank/DDBJ databases">
        <title>Genome assembly of Pristionchus species.</title>
        <authorList>
            <person name="Yoshida K."/>
            <person name="Sommer R.J."/>
        </authorList>
    </citation>
    <scope>NUCLEOTIDE SEQUENCE</scope>
    <source>
        <strain evidence="1">RS5133</strain>
    </source>
</reference>
<accession>A0AAV5VMW6</accession>
<sequence>DEDICPLTLECNDNEDCIYFDVHKSKTSEEIKKNRYIEYKPDCTQSDYSQYFDVLAVGDQETVLKISWTDVACNRNVLTMEQMHYAKHGPVNVTSGYCMGSETRKINCLEKEPLCNGK</sequence>
<organism evidence="1 2">
    <name type="scientific">Pristionchus fissidentatus</name>
    <dbReference type="NCBI Taxonomy" id="1538716"/>
    <lineage>
        <taxon>Eukaryota</taxon>
        <taxon>Metazoa</taxon>
        <taxon>Ecdysozoa</taxon>
        <taxon>Nematoda</taxon>
        <taxon>Chromadorea</taxon>
        <taxon>Rhabditida</taxon>
        <taxon>Rhabditina</taxon>
        <taxon>Diplogasteromorpha</taxon>
        <taxon>Diplogasteroidea</taxon>
        <taxon>Neodiplogasteridae</taxon>
        <taxon>Pristionchus</taxon>
    </lineage>
</organism>
<evidence type="ECO:0000313" key="2">
    <source>
        <dbReference type="Proteomes" id="UP001432322"/>
    </source>
</evidence>
<dbReference type="EMBL" id="BTSY01000003">
    <property type="protein sequence ID" value="GMT19628.1"/>
    <property type="molecule type" value="Genomic_DNA"/>
</dbReference>
<gene>
    <name evidence="1" type="ORF">PFISCL1PPCAC_10925</name>
</gene>
<comment type="caution">
    <text evidence="1">The sequence shown here is derived from an EMBL/GenBank/DDBJ whole genome shotgun (WGS) entry which is preliminary data.</text>
</comment>
<protein>
    <submittedName>
        <fullName evidence="1">Uncharacterized protein</fullName>
    </submittedName>
</protein>
<feature type="non-terminal residue" evidence="1">
    <location>
        <position position="118"/>
    </location>
</feature>
<evidence type="ECO:0000313" key="1">
    <source>
        <dbReference type="EMBL" id="GMT19628.1"/>
    </source>
</evidence>
<dbReference type="AlphaFoldDB" id="A0AAV5VMW6"/>
<feature type="non-terminal residue" evidence="1">
    <location>
        <position position="1"/>
    </location>
</feature>
<keyword evidence="2" id="KW-1185">Reference proteome</keyword>
<name>A0AAV5VMW6_9BILA</name>